<protein>
    <recommendedName>
        <fullName evidence="5">G protein-coupled receptor</fullName>
    </recommendedName>
</protein>
<organism evidence="3 4">
    <name type="scientific">Pristionchus fissidentatus</name>
    <dbReference type="NCBI Taxonomy" id="1538716"/>
    <lineage>
        <taxon>Eukaryota</taxon>
        <taxon>Metazoa</taxon>
        <taxon>Ecdysozoa</taxon>
        <taxon>Nematoda</taxon>
        <taxon>Chromadorea</taxon>
        <taxon>Rhabditida</taxon>
        <taxon>Rhabditina</taxon>
        <taxon>Diplogasteromorpha</taxon>
        <taxon>Diplogasteroidea</taxon>
        <taxon>Neodiplogasteridae</taxon>
        <taxon>Pristionchus</taxon>
    </lineage>
</organism>
<evidence type="ECO:0000313" key="4">
    <source>
        <dbReference type="Proteomes" id="UP001432322"/>
    </source>
</evidence>
<reference evidence="3" key="1">
    <citation type="submission" date="2023-10" db="EMBL/GenBank/DDBJ databases">
        <title>Genome assembly of Pristionchus species.</title>
        <authorList>
            <person name="Yoshida K."/>
            <person name="Sommer R.J."/>
        </authorList>
    </citation>
    <scope>NUCLEOTIDE SEQUENCE</scope>
    <source>
        <strain evidence="3">RS5133</strain>
    </source>
</reference>
<name>A0AAV5WUN8_9BILA</name>
<feature type="region of interest" description="Disordered" evidence="1">
    <location>
        <begin position="297"/>
        <end position="392"/>
    </location>
</feature>
<evidence type="ECO:0000256" key="1">
    <source>
        <dbReference type="SAM" id="MobiDB-lite"/>
    </source>
</evidence>
<evidence type="ECO:0008006" key="5">
    <source>
        <dbReference type="Google" id="ProtNLM"/>
    </source>
</evidence>
<gene>
    <name evidence="3" type="ORF">PFISCL1PPCAC_27328</name>
</gene>
<keyword evidence="2" id="KW-1133">Transmembrane helix</keyword>
<sequence>ACEDLDDNGICDIYEKWRCETRYLTKTPLLVSKILCYVATFWVVLWCIITIIVNIVHKNSGHHRGIHLVEELGIIVLWIFMGALNLTFRNSSGFCKAISVVIHYFIVFVAACFVFEAFFAYAMVRNKKIKNGMIPPFINYILPIFIALIPCLVTFFMKKSYYGANGLHCFVFVSQEYMYGFVIPVWILLVIATFRSSLGNLACDQTIPAQNKKQCYWAKKSCKMLSFLAYWIFIAYLTCMFGSSNQLFWVLIIFFLQSLVLGPLIFVVHTFGHLNTVDKWYKPSCFGKFYTPCPEKMDTPRSLRDDSPTARPAPPPPPPKESPKKKQESPPPRQATPRAPPPPPPTQTYIPPPPSPPPKEASHTRAQDLWGWATTKGHDEKKDEVLFRPRPL</sequence>
<keyword evidence="2" id="KW-0472">Membrane</keyword>
<evidence type="ECO:0000313" key="3">
    <source>
        <dbReference type="EMBL" id="GMT36031.1"/>
    </source>
</evidence>
<feature type="compositionally biased region" description="Pro residues" evidence="1">
    <location>
        <begin position="311"/>
        <end position="320"/>
    </location>
</feature>
<dbReference type="EMBL" id="BTSY01000007">
    <property type="protein sequence ID" value="GMT36031.1"/>
    <property type="molecule type" value="Genomic_DNA"/>
</dbReference>
<evidence type="ECO:0000256" key="2">
    <source>
        <dbReference type="SAM" id="Phobius"/>
    </source>
</evidence>
<accession>A0AAV5WUN8</accession>
<feature type="compositionally biased region" description="Pro residues" evidence="1">
    <location>
        <begin position="329"/>
        <end position="359"/>
    </location>
</feature>
<feature type="compositionally biased region" description="Basic and acidic residues" evidence="1">
    <location>
        <begin position="376"/>
        <end position="392"/>
    </location>
</feature>
<proteinExistence type="predicted"/>
<feature type="transmembrane region" description="Helical" evidence="2">
    <location>
        <begin position="136"/>
        <end position="157"/>
    </location>
</feature>
<keyword evidence="4" id="KW-1185">Reference proteome</keyword>
<feature type="transmembrane region" description="Helical" evidence="2">
    <location>
        <begin position="68"/>
        <end position="88"/>
    </location>
</feature>
<keyword evidence="2" id="KW-0812">Transmembrane</keyword>
<comment type="caution">
    <text evidence="3">The sequence shown here is derived from an EMBL/GenBank/DDBJ whole genome shotgun (WGS) entry which is preliminary data.</text>
</comment>
<dbReference type="Gene3D" id="1.20.1070.10">
    <property type="entry name" value="Rhodopsin 7-helix transmembrane proteins"/>
    <property type="match status" value="1"/>
</dbReference>
<dbReference type="Proteomes" id="UP001432322">
    <property type="component" value="Unassembled WGS sequence"/>
</dbReference>
<feature type="compositionally biased region" description="Basic and acidic residues" evidence="1">
    <location>
        <begin position="297"/>
        <end position="308"/>
    </location>
</feature>
<feature type="non-terminal residue" evidence="3">
    <location>
        <position position="1"/>
    </location>
</feature>
<feature type="transmembrane region" description="Helical" evidence="2">
    <location>
        <begin position="249"/>
        <end position="272"/>
    </location>
</feature>
<feature type="transmembrane region" description="Helical" evidence="2">
    <location>
        <begin position="100"/>
        <end position="124"/>
    </location>
</feature>
<feature type="transmembrane region" description="Helical" evidence="2">
    <location>
        <begin position="34"/>
        <end position="56"/>
    </location>
</feature>
<feature type="transmembrane region" description="Helical" evidence="2">
    <location>
        <begin position="177"/>
        <end position="203"/>
    </location>
</feature>
<dbReference type="AlphaFoldDB" id="A0AAV5WUN8"/>
<feature type="transmembrane region" description="Helical" evidence="2">
    <location>
        <begin position="224"/>
        <end position="243"/>
    </location>
</feature>